<keyword evidence="2" id="KW-0677">Repeat</keyword>
<organism evidence="5 6">
    <name type="scientific">Macrostomum lignano</name>
    <dbReference type="NCBI Taxonomy" id="282301"/>
    <lineage>
        <taxon>Eukaryota</taxon>
        <taxon>Metazoa</taxon>
        <taxon>Spiralia</taxon>
        <taxon>Lophotrochozoa</taxon>
        <taxon>Platyhelminthes</taxon>
        <taxon>Rhabditophora</taxon>
        <taxon>Macrostomorpha</taxon>
        <taxon>Macrostomida</taxon>
        <taxon>Macrostomidae</taxon>
        <taxon>Macrostomum</taxon>
    </lineage>
</organism>
<evidence type="ECO:0000313" key="6">
    <source>
        <dbReference type="WBParaSite" id="maker-uti_cns_0001670-snap-gene-0.7-mRNA-1"/>
    </source>
</evidence>
<dbReference type="InterPro" id="IPR002048">
    <property type="entry name" value="EF_hand_dom"/>
</dbReference>
<sequence length="195" mass="21191">NRRLGSSGHKTGAQAEFHSRLSSVRPCAAFLFRSVLNSLRDLFNAFDTDGNGTLDRAEFGALLRAFSTDLDEPSVLAIMADVDRDRNGCVDFAEFEAVAAKHILPDLRYLADFRALDADRNGLLSRSEAAELASRLGRAVDPNRLARGRQERRREPQLPGVRAADAVTAGRMSAAGASASGLQLRHQQLGISELE</sequence>
<dbReference type="GO" id="GO:0043226">
    <property type="term" value="C:organelle"/>
    <property type="evidence" value="ECO:0007669"/>
    <property type="project" value="UniProtKB-ARBA"/>
</dbReference>
<dbReference type="InterPro" id="IPR018247">
    <property type="entry name" value="EF_Hand_1_Ca_BS"/>
</dbReference>
<dbReference type="CDD" id="cd00051">
    <property type="entry name" value="EFh"/>
    <property type="match status" value="1"/>
</dbReference>
<evidence type="ECO:0000313" key="5">
    <source>
        <dbReference type="Proteomes" id="UP000095280"/>
    </source>
</evidence>
<evidence type="ECO:0000256" key="3">
    <source>
        <dbReference type="ARBA" id="ARBA00022837"/>
    </source>
</evidence>
<dbReference type="InterPro" id="IPR011992">
    <property type="entry name" value="EF-hand-dom_pair"/>
</dbReference>
<feature type="domain" description="EF-hand" evidence="4">
    <location>
        <begin position="34"/>
        <end position="69"/>
    </location>
</feature>
<protein>
    <submittedName>
        <fullName evidence="6">Calmodulin</fullName>
    </submittedName>
</protein>
<dbReference type="AlphaFoldDB" id="A0A1I8GEA1"/>
<evidence type="ECO:0000256" key="2">
    <source>
        <dbReference type="ARBA" id="ARBA00022737"/>
    </source>
</evidence>
<dbReference type="FunFam" id="1.10.238.10:FF:000178">
    <property type="entry name" value="Calmodulin-2 A"/>
    <property type="match status" value="1"/>
</dbReference>
<proteinExistence type="predicted"/>
<feature type="domain" description="EF-hand" evidence="4">
    <location>
        <begin position="113"/>
        <end position="139"/>
    </location>
</feature>
<keyword evidence="1" id="KW-0479">Metal-binding</keyword>
<accession>A0A1I8GEA1</accession>
<dbReference type="PROSITE" id="PS50222">
    <property type="entry name" value="EF_HAND_2"/>
    <property type="match status" value="3"/>
</dbReference>
<dbReference type="Proteomes" id="UP000095280">
    <property type="component" value="Unplaced"/>
</dbReference>
<dbReference type="SMART" id="SM00054">
    <property type="entry name" value="EFh"/>
    <property type="match status" value="3"/>
</dbReference>
<dbReference type="WBParaSite" id="maker-uti_cns_0001670-snap-gene-0.7-mRNA-1">
    <property type="protein sequence ID" value="maker-uti_cns_0001670-snap-gene-0.7-mRNA-1"/>
    <property type="gene ID" value="maker-uti_cns_0001670-snap-gene-0.7"/>
</dbReference>
<dbReference type="Gene3D" id="1.10.238.10">
    <property type="entry name" value="EF-hand"/>
    <property type="match status" value="1"/>
</dbReference>
<evidence type="ECO:0000259" key="4">
    <source>
        <dbReference type="PROSITE" id="PS50222"/>
    </source>
</evidence>
<dbReference type="PANTHER" id="PTHR10891">
    <property type="entry name" value="EF-HAND CALCIUM-BINDING DOMAIN CONTAINING PROTEIN"/>
    <property type="match status" value="1"/>
</dbReference>
<dbReference type="Pfam" id="PF13499">
    <property type="entry name" value="EF-hand_7"/>
    <property type="match status" value="1"/>
</dbReference>
<keyword evidence="5" id="KW-1185">Reference proteome</keyword>
<dbReference type="InterPro" id="IPR039647">
    <property type="entry name" value="EF_hand_pair_protein_CML-like"/>
</dbReference>
<feature type="domain" description="EF-hand" evidence="4">
    <location>
        <begin position="70"/>
        <end position="105"/>
    </location>
</feature>
<dbReference type="PROSITE" id="PS00018">
    <property type="entry name" value="EF_HAND_1"/>
    <property type="match status" value="2"/>
</dbReference>
<dbReference type="GO" id="GO:0005509">
    <property type="term" value="F:calcium ion binding"/>
    <property type="evidence" value="ECO:0007669"/>
    <property type="project" value="InterPro"/>
</dbReference>
<reference evidence="6" key="1">
    <citation type="submission" date="2016-11" db="UniProtKB">
        <authorList>
            <consortium name="WormBaseParasite"/>
        </authorList>
    </citation>
    <scope>IDENTIFICATION</scope>
</reference>
<name>A0A1I8GEA1_9PLAT</name>
<dbReference type="SUPFAM" id="SSF47473">
    <property type="entry name" value="EF-hand"/>
    <property type="match status" value="1"/>
</dbReference>
<dbReference type="Pfam" id="PF13202">
    <property type="entry name" value="EF-hand_5"/>
    <property type="match status" value="1"/>
</dbReference>
<evidence type="ECO:0000256" key="1">
    <source>
        <dbReference type="ARBA" id="ARBA00022723"/>
    </source>
</evidence>
<keyword evidence="3" id="KW-0106">Calcium</keyword>